<feature type="region of interest" description="Disordered" evidence="5">
    <location>
        <begin position="1169"/>
        <end position="1199"/>
    </location>
</feature>
<accession>A0AAV7LDI0</accession>
<comment type="caution">
    <text evidence="7">The sequence shown here is derived from an EMBL/GenBank/DDBJ whole genome shotgun (WGS) entry which is preliminary data.</text>
</comment>
<feature type="domain" description="SURP motif" evidence="6">
    <location>
        <begin position="691"/>
        <end position="734"/>
    </location>
</feature>
<feature type="region of interest" description="Disordered" evidence="5">
    <location>
        <begin position="631"/>
        <end position="664"/>
    </location>
</feature>
<feature type="region of interest" description="Disordered" evidence="5">
    <location>
        <begin position="143"/>
        <end position="208"/>
    </location>
</feature>
<feature type="compositionally biased region" description="Basic and acidic residues" evidence="5">
    <location>
        <begin position="179"/>
        <end position="189"/>
    </location>
</feature>
<evidence type="ECO:0000256" key="2">
    <source>
        <dbReference type="ARBA" id="ARBA00022664"/>
    </source>
</evidence>
<organism evidence="7 8">
    <name type="scientific">Pleurodeles waltl</name>
    <name type="common">Iberian ribbed newt</name>
    <dbReference type="NCBI Taxonomy" id="8319"/>
    <lineage>
        <taxon>Eukaryota</taxon>
        <taxon>Metazoa</taxon>
        <taxon>Chordata</taxon>
        <taxon>Craniata</taxon>
        <taxon>Vertebrata</taxon>
        <taxon>Euteleostomi</taxon>
        <taxon>Amphibia</taxon>
        <taxon>Batrachia</taxon>
        <taxon>Caudata</taxon>
        <taxon>Salamandroidea</taxon>
        <taxon>Salamandridae</taxon>
        <taxon>Pleurodelinae</taxon>
        <taxon>Pleurodeles</taxon>
    </lineage>
</organism>
<dbReference type="EMBL" id="JANPWB010000016">
    <property type="protein sequence ID" value="KAJ1085655.1"/>
    <property type="molecule type" value="Genomic_DNA"/>
</dbReference>
<dbReference type="Proteomes" id="UP001066276">
    <property type="component" value="Chromosome 12"/>
</dbReference>
<reference evidence="7" key="1">
    <citation type="journal article" date="2022" name="bioRxiv">
        <title>Sequencing and chromosome-scale assembly of the giantPleurodeles waltlgenome.</title>
        <authorList>
            <person name="Brown T."/>
            <person name="Elewa A."/>
            <person name="Iarovenko S."/>
            <person name="Subramanian E."/>
            <person name="Araus A.J."/>
            <person name="Petzold A."/>
            <person name="Susuki M."/>
            <person name="Suzuki K.-i.T."/>
            <person name="Hayashi T."/>
            <person name="Toyoda A."/>
            <person name="Oliveira C."/>
            <person name="Osipova E."/>
            <person name="Leigh N.D."/>
            <person name="Simon A."/>
            <person name="Yun M.H."/>
        </authorList>
    </citation>
    <scope>NUCLEOTIDE SEQUENCE</scope>
    <source>
        <strain evidence="7">20211129_DDA</strain>
        <tissue evidence="7">Liver</tissue>
    </source>
</reference>
<evidence type="ECO:0000256" key="4">
    <source>
        <dbReference type="ARBA" id="ARBA00023242"/>
    </source>
</evidence>
<evidence type="ECO:0000313" key="8">
    <source>
        <dbReference type="Proteomes" id="UP001066276"/>
    </source>
</evidence>
<dbReference type="SMART" id="SM00648">
    <property type="entry name" value="SWAP"/>
    <property type="match status" value="2"/>
</dbReference>
<feature type="compositionally biased region" description="Low complexity" evidence="5">
    <location>
        <begin position="147"/>
        <end position="166"/>
    </location>
</feature>
<name>A0AAV7LDI0_PLEWA</name>
<gene>
    <name evidence="7" type="ORF">NDU88_005785</name>
</gene>
<dbReference type="InterPro" id="IPR040169">
    <property type="entry name" value="SUGP1/2"/>
</dbReference>
<keyword evidence="4" id="KW-0539">Nucleus</keyword>
<feature type="region of interest" description="Disordered" evidence="5">
    <location>
        <begin position="757"/>
        <end position="1057"/>
    </location>
</feature>
<dbReference type="GO" id="GO:0005654">
    <property type="term" value="C:nucleoplasm"/>
    <property type="evidence" value="ECO:0007669"/>
    <property type="project" value="TreeGrafter"/>
</dbReference>
<dbReference type="GO" id="GO:0008380">
    <property type="term" value="P:RNA splicing"/>
    <property type="evidence" value="ECO:0007669"/>
    <property type="project" value="UniProtKB-KW"/>
</dbReference>
<feature type="compositionally biased region" description="Polar residues" evidence="5">
    <location>
        <begin position="632"/>
        <end position="654"/>
    </location>
</feature>
<evidence type="ECO:0000256" key="3">
    <source>
        <dbReference type="ARBA" id="ARBA00023187"/>
    </source>
</evidence>
<sequence length="1335" mass="147993">MRLFLDWAMRKSGNCFVDSQRSLVGNTCARAVRARATRLVQDGRLLPCKSRSPSSILTSVPITSCTANAAARVLLEASAFAHYGGGALPVVWGARPQRILETSRSPALQGKMAKGSISQELLDAIMQEMVGTYEVSEAEFAKLVPGPSSSPTRSQDRSSISSSRARTPTRQRSRSPHSSNRDHYSRSRSPDSSGSEEFHPPGRSRNARRRLRRILNKAEPMHPSFEDALDKAKLKELAASRDAVSRFGFEAIRWSGFHTLVGNRVLIGKQAQSRLKKDLCAKVIASFKCPLKPEHRAHCYAHVGQYKHPTLQKPDLDDAFYELLVDKGAVAEKLGFSEVINPLDKHLLSLQLSILKCAQPMLLACSEYELHEFPRSFTRAKLFRELEKTISLCRKTLVLLGMSYTSTSAFRQNKILEAVGLRDVAPRPSDFPNLEDSLLFGNEYMAKLKEWLEKSKHPVEVTYGLLSQEEKQKQALEAKITAKKGPRVADPVALSMIDYLLEYTMKNCRLKGTQKGKPQFWFMFDESTYEYKYYRLKLLEMQKLKQATKDSEVQANAYQRSPEDLANESVRAMLLARKIAAAKKRFRNVIPVRKKKKVILTKGTQTDPEITFAQNPLPKTTSVVTEVELPQRVTSQQTPSSESQAISNLPCTSKSPERTENPKSLASEIIVESKLLTPLRASELDAETKETADNLARFLVEMGPELDGFSLDNMAANPEFWFLKQKQSPAYQYFCKRLTEFRKVSGVVFDPLESYNRREAATQGSKSKGLQSHDPKHAATKPPVLEPSNHGKAITQVSKSKGPLSSDPKCPATKPQAAKSSKHRDFVTQGSKSNSSQSSTPTSKPQVVEFSDCRAAAPQGSESKGVQRCPPKPTVEKPPIIELDDSDCEIIEPQMPVARASVPQKPAVVGLGSQVSQPKQPTFQDEPLVSYCSEDENSDTEDPSQSNPEKIHELPIDLTQDGEPSHPVAQEKTPLLIEKKPQPLQIQHLHPQRYLKPLTPLPQRPVPLPHLHSLPQEPVPPPPPPFLPLLPQEPPPPLPKEPEPEDPAPLYTTSHHSISQNLQCPASLHLDVKPVLFHPSNSETLSAICQIPNPLSEQQSLPQVQELSSFEVPYIKSEKPDLECEYSGHPSVDASPWLQSSESQGLELVTEEEPSQSPEDIVIMPAESQAPKVAMASASPEQSSLHRKRCRPSNGTTLSPKRLCAEEETTVSDVGIEKPKNGQPVEIKKETTQTEEEVDFQLTHIKEEPSFGLEEGKSTEPGHIVATSVEDSTALLRISNIKPTCLGKKTTFPSVLCICLVSEIKCSASTVCFITVGIPVVTSGRSLFHCMTIQF</sequence>
<dbReference type="PANTHER" id="PTHR23340:SF2">
    <property type="entry name" value="SURP AND G-PATCH DOMAIN-CONTAINING PROTEIN 2"/>
    <property type="match status" value="1"/>
</dbReference>
<evidence type="ECO:0000313" key="7">
    <source>
        <dbReference type="EMBL" id="KAJ1085655.1"/>
    </source>
</evidence>
<protein>
    <recommendedName>
        <fullName evidence="6">SURP motif domain-containing protein</fullName>
    </recommendedName>
</protein>
<feature type="compositionally biased region" description="Low complexity" evidence="5">
    <location>
        <begin position="831"/>
        <end position="846"/>
    </location>
</feature>
<proteinExistence type="predicted"/>
<evidence type="ECO:0000259" key="6">
    <source>
        <dbReference type="PROSITE" id="PS50128"/>
    </source>
</evidence>
<keyword evidence="2" id="KW-0507">mRNA processing</keyword>
<dbReference type="SUPFAM" id="SSF109905">
    <property type="entry name" value="Surp module (SWAP domain)"/>
    <property type="match status" value="2"/>
</dbReference>
<dbReference type="InterPro" id="IPR035967">
    <property type="entry name" value="SWAP/Surp_sf"/>
</dbReference>
<dbReference type="Pfam" id="PF01805">
    <property type="entry name" value="Surp"/>
    <property type="match status" value="1"/>
</dbReference>
<evidence type="ECO:0000256" key="5">
    <source>
        <dbReference type="SAM" id="MobiDB-lite"/>
    </source>
</evidence>
<feature type="compositionally biased region" description="Acidic residues" evidence="5">
    <location>
        <begin position="933"/>
        <end position="942"/>
    </location>
</feature>
<feature type="compositionally biased region" description="Polar residues" evidence="5">
    <location>
        <begin position="913"/>
        <end position="923"/>
    </location>
</feature>
<dbReference type="InterPro" id="IPR000061">
    <property type="entry name" value="Surp"/>
</dbReference>
<dbReference type="Gene3D" id="1.10.10.790">
    <property type="entry name" value="Surp module"/>
    <property type="match status" value="2"/>
</dbReference>
<dbReference type="GO" id="GO:0003723">
    <property type="term" value="F:RNA binding"/>
    <property type="evidence" value="ECO:0007669"/>
    <property type="project" value="InterPro"/>
</dbReference>
<dbReference type="PROSITE" id="PS50128">
    <property type="entry name" value="SURP"/>
    <property type="match status" value="1"/>
</dbReference>
<feature type="compositionally biased region" description="Pro residues" evidence="5">
    <location>
        <begin position="999"/>
        <end position="1008"/>
    </location>
</feature>
<evidence type="ECO:0000256" key="1">
    <source>
        <dbReference type="ARBA" id="ARBA00004123"/>
    </source>
</evidence>
<dbReference type="GO" id="GO:0006397">
    <property type="term" value="P:mRNA processing"/>
    <property type="evidence" value="ECO:0007669"/>
    <property type="project" value="UniProtKB-KW"/>
</dbReference>
<comment type="subcellular location">
    <subcellularLocation>
        <location evidence="1">Nucleus</location>
    </subcellularLocation>
</comment>
<dbReference type="PANTHER" id="PTHR23340">
    <property type="entry name" value="ARGININE/SERINE RICH SPLICING FACTOR SF4/14"/>
    <property type="match status" value="1"/>
</dbReference>
<feature type="compositionally biased region" description="Pro residues" evidence="5">
    <location>
        <begin position="1017"/>
        <end position="1039"/>
    </location>
</feature>
<keyword evidence="3" id="KW-0508">mRNA splicing</keyword>
<keyword evidence="8" id="KW-1185">Reference proteome</keyword>